<keyword evidence="3" id="KW-1185">Reference proteome</keyword>
<evidence type="ECO:0000313" key="3">
    <source>
        <dbReference type="Proteomes" id="UP000027195"/>
    </source>
</evidence>
<accession>A0A067MJ75</accession>
<dbReference type="SUPFAM" id="SSF50475">
    <property type="entry name" value="FMN-binding split barrel"/>
    <property type="match status" value="1"/>
</dbReference>
<feature type="domain" description="Pyridoxamine 5'-phosphate oxidase Alr4036 family FMN-binding" evidence="1">
    <location>
        <begin position="9"/>
        <end position="112"/>
    </location>
</feature>
<dbReference type="PANTHER" id="PTHR28243:SF1">
    <property type="entry name" value="PYRIDOXAMINE 5'-PHOSPHATE OXIDASE ALR4036 FAMILY FMN-BINDING DOMAIN-CONTAINING PROTEIN"/>
    <property type="match status" value="1"/>
</dbReference>
<evidence type="ECO:0000313" key="2">
    <source>
        <dbReference type="EMBL" id="KDQ15609.1"/>
    </source>
</evidence>
<dbReference type="InterPro" id="IPR012349">
    <property type="entry name" value="Split_barrel_FMN-bd"/>
</dbReference>
<reference evidence="3" key="1">
    <citation type="journal article" date="2014" name="Proc. Natl. Acad. Sci. U.S.A.">
        <title>Extensive sampling of basidiomycete genomes demonstrates inadequacy of the white-rot/brown-rot paradigm for wood decay fungi.</title>
        <authorList>
            <person name="Riley R."/>
            <person name="Salamov A.A."/>
            <person name="Brown D.W."/>
            <person name="Nagy L.G."/>
            <person name="Floudas D."/>
            <person name="Held B.W."/>
            <person name="Levasseur A."/>
            <person name="Lombard V."/>
            <person name="Morin E."/>
            <person name="Otillar R."/>
            <person name="Lindquist E.A."/>
            <person name="Sun H."/>
            <person name="LaButti K.M."/>
            <person name="Schmutz J."/>
            <person name="Jabbour D."/>
            <person name="Luo H."/>
            <person name="Baker S.E."/>
            <person name="Pisabarro A.G."/>
            <person name="Walton J.D."/>
            <person name="Blanchette R.A."/>
            <person name="Henrissat B."/>
            <person name="Martin F."/>
            <person name="Cullen D."/>
            <person name="Hibbett D.S."/>
            <person name="Grigoriev I.V."/>
        </authorList>
    </citation>
    <scope>NUCLEOTIDE SEQUENCE [LARGE SCALE GENOMIC DNA]</scope>
    <source>
        <strain evidence="3">FD-172 SS1</strain>
    </source>
</reference>
<dbReference type="AlphaFoldDB" id="A0A067MJ75"/>
<dbReference type="InParanoid" id="A0A067MJ75"/>
<proteinExistence type="predicted"/>
<dbReference type="PANTHER" id="PTHR28243">
    <property type="entry name" value="AGL049CP"/>
    <property type="match status" value="1"/>
</dbReference>
<dbReference type="Pfam" id="PF12766">
    <property type="entry name" value="Pyridox_oxase_2"/>
    <property type="match status" value="1"/>
</dbReference>
<evidence type="ECO:0000259" key="1">
    <source>
        <dbReference type="Pfam" id="PF12766"/>
    </source>
</evidence>
<protein>
    <recommendedName>
        <fullName evidence="1">Pyridoxamine 5'-phosphate oxidase Alr4036 family FMN-binding domain-containing protein</fullName>
    </recommendedName>
</protein>
<dbReference type="InterPro" id="IPR024624">
    <property type="entry name" value="Pyridox_Oxase_Alr4036_FMN-bd"/>
</dbReference>
<dbReference type="HOGENOM" id="CLU_058669_1_1_1"/>
<dbReference type="STRING" id="930990.A0A067MJ75"/>
<name>A0A067MJ75_BOTB1</name>
<gene>
    <name evidence="2" type="ORF">BOTBODRAFT_157895</name>
</gene>
<dbReference type="OrthoDB" id="434253at2759"/>
<dbReference type="Proteomes" id="UP000027195">
    <property type="component" value="Unassembled WGS sequence"/>
</dbReference>
<dbReference type="GO" id="GO:0010181">
    <property type="term" value="F:FMN binding"/>
    <property type="evidence" value="ECO:0007669"/>
    <property type="project" value="InterPro"/>
</dbReference>
<sequence length="242" mass="27215">MNPAQSQAPRWYTQLTATLEKHKRSTTYSLSTVEPGTHIPRGRHVAHRQFISPGSPSVPLLITTTDVRSPKVSQVTPLSGGGPENLTPNAEVAWWIADASEQYRISAQVHILPHPSHELHKSFPSDRPSMGGGRFGWEAYRRQMFNETMSPFMRATFCRRQPGAPMESYSEGDQWITRLASEEEVADGEEKKNIDEAMLNFALVVVEPMSVDLLELGVQPNQRTIWARQNGGEVWEERVVIP</sequence>
<dbReference type="Gene3D" id="2.30.110.10">
    <property type="entry name" value="Electron Transport, Fmn-binding Protein, Chain A"/>
    <property type="match status" value="1"/>
</dbReference>
<dbReference type="EMBL" id="KL198031">
    <property type="protein sequence ID" value="KDQ15609.1"/>
    <property type="molecule type" value="Genomic_DNA"/>
</dbReference>
<organism evidence="2 3">
    <name type="scientific">Botryobasidium botryosum (strain FD-172 SS1)</name>
    <dbReference type="NCBI Taxonomy" id="930990"/>
    <lineage>
        <taxon>Eukaryota</taxon>
        <taxon>Fungi</taxon>
        <taxon>Dikarya</taxon>
        <taxon>Basidiomycota</taxon>
        <taxon>Agaricomycotina</taxon>
        <taxon>Agaricomycetes</taxon>
        <taxon>Cantharellales</taxon>
        <taxon>Botryobasidiaceae</taxon>
        <taxon>Botryobasidium</taxon>
    </lineage>
</organism>